<organism evidence="3 4">
    <name type="scientific">Candidatus Magasanikbacteria bacterium RIFOXYC2_FULL_42_28</name>
    <dbReference type="NCBI Taxonomy" id="1798704"/>
    <lineage>
        <taxon>Bacteria</taxon>
        <taxon>Candidatus Magasanikiibacteriota</taxon>
    </lineage>
</organism>
<feature type="transmembrane region" description="Helical" evidence="1">
    <location>
        <begin position="129"/>
        <end position="146"/>
    </location>
</feature>
<feature type="transmembrane region" description="Helical" evidence="1">
    <location>
        <begin position="158"/>
        <end position="176"/>
    </location>
</feature>
<accession>A0A1F6NY25</accession>
<evidence type="ECO:0000256" key="1">
    <source>
        <dbReference type="SAM" id="Phobius"/>
    </source>
</evidence>
<gene>
    <name evidence="3" type="ORF">A3J93_01330</name>
</gene>
<feature type="transmembrane region" description="Helical" evidence="1">
    <location>
        <begin position="103"/>
        <end position="123"/>
    </location>
</feature>
<reference evidence="3 4" key="1">
    <citation type="journal article" date="2016" name="Nat. Commun.">
        <title>Thousands of microbial genomes shed light on interconnected biogeochemical processes in an aquifer system.</title>
        <authorList>
            <person name="Anantharaman K."/>
            <person name="Brown C.T."/>
            <person name="Hug L.A."/>
            <person name="Sharon I."/>
            <person name="Castelle C.J."/>
            <person name="Probst A.J."/>
            <person name="Thomas B.C."/>
            <person name="Singh A."/>
            <person name="Wilkins M.J."/>
            <person name="Karaoz U."/>
            <person name="Brodie E.L."/>
            <person name="Williams K.H."/>
            <person name="Hubbard S.S."/>
            <person name="Banfield J.F."/>
        </authorList>
    </citation>
    <scope>NUCLEOTIDE SEQUENCE [LARGE SCALE GENOMIC DNA]</scope>
</reference>
<dbReference type="InterPro" id="IPR000620">
    <property type="entry name" value="EamA_dom"/>
</dbReference>
<dbReference type="GO" id="GO:0016020">
    <property type="term" value="C:membrane"/>
    <property type="evidence" value="ECO:0007669"/>
    <property type="project" value="InterPro"/>
</dbReference>
<feature type="transmembrane region" description="Helical" evidence="1">
    <location>
        <begin position="294"/>
        <end position="311"/>
    </location>
</feature>
<feature type="transmembrane region" description="Helical" evidence="1">
    <location>
        <begin position="258"/>
        <end position="282"/>
    </location>
</feature>
<evidence type="ECO:0000313" key="3">
    <source>
        <dbReference type="EMBL" id="OGH88720.1"/>
    </source>
</evidence>
<feature type="transmembrane region" description="Helical" evidence="1">
    <location>
        <begin position="73"/>
        <end position="91"/>
    </location>
</feature>
<protein>
    <recommendedName>
        <fullName evidence="2">EamA domain-containing protein</fullName>
    </recommendedName>
</protein>
<evidence type="ECO:0000313" key="4">
    <source>
        <dbReference type="Proteomes" id="UP000177907"/>
    </source>
</evidence>
<dbReference type="Pfam" id="PF00892">
    <property type="entry name" value="EamA"/>
    <property type="match status" value="1"/>
</dbReference>
<dbReference type="STRING" id="1798704.A3J93_01330"/>
<dbReference type="EMBL" id="MFQZ01000001">
    <property type="protein sequence ID" value="OGH88720.1"/>
    <property type="molecule type" value="Genomic_DNA"/>
</dbReference>
<feature type="transmembrane region" description="Helical" evidence="1">
    <location>
        <begin position="188"/>
        <end position="209"/>
    </location>
</feature>
<keyword evidence="1" id="KW-0472">Membrane</keyword>
<feature type="domain" description="EamA" evidence="2">
    <location>
        <begin position="16"/>
        <end position="144"/>
    </location>
</feature>
<dbReference type="InterPro" id="IPR037185">
    <property type="entry name" value="EmrE-like"/>
</dbReference>
<name>A0A1F6NY25_9BACT</name>
<sequence>MTLEIGNLTFFMFLPIALLGYFFLAIVAISDKYILTSEKVRPIAFVFYSAFPVLVVFFLLPFYGQPFDFGKDFFVATVSGVSFTLALWAMYRGFLKSEVSHIGPLVGGSIPLFVLIFSSLFLAEYLTNSQLFGVFLLSVGTLAVAFEYKKNHYELNSAMLWGLVAAALFAVSHVSAKYLYNSYDFWTGFIWTRGIMGVFGAMLLVSPVLRRNLFKRTPPTKKTKIPARSLPIIVINKILAIVGVVLVQYAIALGSVTVINALAGVQYALLIILVFLLSRFWPKLFKEEYSKSEIIQEVGAIVLIGLGLAMIV</sequence>
<dbReference type="SUPFAM" id="SSF103481">
    <property type="entry name" value="Multidrug resistance efflux transporter EmrE"/>
    <property type="match status" value="1"/>
</dbReference>
<proteinExistence type="predicted"/>
<dbReference type="AlphaFoldDB" id="A0A1F6NY25"/>
<feature type="transmembrane region" description="Helical" evidence="1">
    <location>
        <begin position="42"/>
        <end position="61"/>
    </location>
</feature>
<feature type="transmembrane region" description="Helical" evidence="1">
    <location>
        <begin position="12"/>
        <end position="30"/>
    </location>
</feature>
<dbReference type="Proteomes" id="UP000177907">
    <property type="component" value="Unassembled WGS sequence"/>
</dbReference>
<keyword evidence="1" id="KW-0812">Transmembrane</keyword>
<feature type="transmembrane region" description="Helical" evidence="1">
    <location>
        <begin position="230"/>
        <end position="252"/>
    </location>
</feature>
<comment type="caution">
    <text evidence="3">The sequence shown here is derived from an EMBL/GenBank/DDBJ whole genome shotgun (WGS) entry which is preliminary data.</text>
</comment>
<keyword evidence="1" id="KW-1133">Transmembrane helix</keyword>
<evidence type="ECO:0000259" key="2">
    <source>
        <dbReference type="Pfam" id="PF00892"/>
    </source>
</evidence>